<protein>
    <recommendedName>
        <fullName evidence="3">Outer membrane protein beta-barrel family protein</fullName>
    </recommendedName>
</protein>
<dbReference type="AlphaFoldDB" id="A0A4R5F2Q7"/>
<keyword evidence="2" id="KW-1185">Reference proteome</keyword>
<evidence type="ECO:0000313" key="2">
    <source>
        <dbReference type="Proteomes" id="UP000294814"/>
    </source>
</evidence>
<dbReference type="EMBL" id="SMLG01000018">
    <property type="protein sequence ID" value="TDE41680.1"/>
    <property type="molecule type" value="Genomic_DNA"/>
</dbReference>
<evidence type="ECO:0008006" key="3">
    <source>
        <dbReference type="Google" id="ProtNLM"/>
    </source>
</evidence>
<sequence>MANDIFHKDKPVGNYEVGQTFVEYGRTLNTNYYRLILTYNFGKLKKVNYGNTSSGESENGRAQ</sequence>
<name>A0A4R5F2Q7_9FLAO</name>
<reference evidence="1 2" key="1">
    <citation type="submission" date="2019-03" db="EMBL/GenBank/DDBJ databases">
        <title>Novel species of Flavobacterium.</title>
        <authorList>
            <person name="Liu Q."/>
            <person name="Xin Y.-H."/>
        </authorList>
    </citation>
    <scope>NUCLEOTIDE SEQUENCE [LARGE SCALE GENOMIC DNA]</scope>
    <source>
        <strain evidence="1 2">LB3P52</strain>
    </source>
</reference>
<proteinExistence type="predicted"/>
<dbReference type="OrthoDB" id="8764943at2"/>
<gene>
    <name evidence="1" type="ORF">E0I26_16005</name>
</gene>
<comment type="caution">
    <text evidence="1">The sequence shown here is derived from an EMBL/GenBank/DDBJ whole genome shotgun (WGS) entry which is preliminary data.</text>
</comment>
<dbReference type="Proteomes" id="UP000294814">
    <property type="component" value="Unassembled WGS sequence"/>
</dbReference>
<organism evidence="1 2">
    <name type="scientific">Flavobacterium rhamnosiphilum</name>
    <dbReference type="NCBI Taxonomy" id="2541724"/>
    <lineage>
        <taxon>Bacteria</taxon>
        <taxon>Pseudomonadati</taxon>
        <taxon>Bacteroidota</taxon>
        <taxon>Flavobacteriia</taxon>
        <taxon>Flavobacteriales</taxon>
        <taxon>Flavobacteriaceae</taxon>
        <taxon>Flavobacterium</taxon>
    </lineage>
</organism>
<accession>A0A4R5F2Q7</accession>
<evidence type="ECO:0000313" key="1">
    <source>
        <dbReference type="EMBL" id="TDE41680.1"/>
    </source>
</evidence>
<dbReference type="RefSeq" id="WP_131917449.1">
    <property type="nucleotide sequence ID" value="NZ_SMLG01000018.1"/>
</dbReference>